<sequence length="356" mass="39892">MTFPDKPYVSLEQLALRDYALNDPQGFLRDYAAGGAVIDEIQRAPGLLSELQVLVDADPTRKGAYIITGSHQFLLMERVTQSLAGRTAILKLLPFSFQERYAQAAQPEISQMLFEGFYPRILNDQLDPVEALSFYLTTYVERDVREIMAVKNLALFTRFLRLCAGRTGQILNINSLAADCGINHGTARAWLSVLEASFIITLLQPHFENFNKRLVKSPKLYFWDVGLAAHLLAIEQPGQITHHPLVGALFETFVVTELMKQRLNMVREPRLYYWRDNAGHEVDLLFESPAGIVPIEIKLGATIQQSAWKGIDHYRKLNAAARPGLLICGATERQQRSNGMLVVGYPHIGDVIAGLA</sequence>
<dbReference type="PANTHER" id="PTHR43566">
    <property type="entry name" value="CONSERVED PROTEIN"/>
    <property type="match status" value="1"/>
</dbReference>
<dbReference type="EMBL" id="OW150024">
    <property type="protein sequence ID" value="CAH2032523.1"/>
    <property type="molecule type" value="Genomic_DNA"/>
</dbReference>
<keyword evidence="4" id="KW-1185">Reference proteome</keyword>
<protein>
    <recommendedName>
        <fullName evidence="5">AAA family ATPase</fullName>
    </recommendedName>
</protein>
<evidence type="ECO:0000313" key="4">
    <source>
        <dbReference type="Proteomes" id="UP001295463"/>
    </source>
</evidence>
<dbReference type="Pfam" id="PF13635">
    <property type="entry name" value="DUF4143"/>
    <property type="match status" value="1"/>
</dbReference>
<feature type="domain" description="AAA" evidence="1">
    <location>
        <begin position="8"/>
        <end position="99"/>
    </location>
</feature>
<reference evidence="3 4" key="1">
    <citation type="submission" date="2022-03" db="EMBL/GenBank/DDBJ databases">
        <authorList>
            <person name="Koch H."/>
        </authorList>
    </citation>
    <scope>NUCLEOTIDE SEQUENCE [LARGE SCALE GENOMIC DNA]</scope>
    <source>
        <strain evidence="3 4">G1</strain>
    </source>
</reference>
<dbReference type="Proteomes" id="UP001295463">
    <property type="component" value="Chromosome"/>
</dbReference>
<dbReference type="Pfam" id="PF13173">
    <property type="entry name" value="AAA_14"/>
    <property type="match status" value="1"/>
</dbReference>
<evidence type="ECO:0000259" key="2">
    <source>
        <dbReference type="Pfam" id="PF13635"/>
    </source>
</evidence>
<feature type="domain" description="DUF4143" evidence="2">
    <location>
        <begin position="141"/>
        <end position="299"/>
    </location>
</feature>
<dbReference type="PANTHER" id="PTHR43566:SF2">
    <property type="entry name" value="DUF4143 DOMAIN-CONTAINING PROTEIN"/>
    <property type="match status" value="1"/>
</dbReference>
<name>A0ABN8HID7_9BACT</name>
<dbReference type="InterPro" id="IPR025420">
    <property type="entry name" value="DUF4143"/>
</dbReference>
<gene>
    <name evidence="3" type="ORF">GEAMG1_2687</name>
</gene>
<evidence type="ECO:0000259" key="1">
    <source>
        <dbReference type="Pfam" id="PF13173"/>
    </source>
</evidence>
<dbReference type="InterPro" id="IPR041682">
    <property type="entry name" value="AAA_14"/>
</dbReference>
<evidence type="ECO:0000313" key="3">
    <source>
        <dbReference type="EMBL" id="CAH2032523.1"/>
    </source>
</evidence>
<proteinExistence type="predicted"/>
<accession>A0ABN8HID7</accession>
<organism evidence="3 4">
    <name type="scientific">Trichlorobacter ammonificans</name>
    <dbReference type="NCBI Taxonomy" id="2916410"/>
    <lineage>
        <taxon>Bacteria</taxon>
        <taxon>Pseudomonadati</taxon>
        <taxon>Thermodesulfobacteriota</taxon>
        <taxon>Desulfuromonadia</taxon>
        <taxon>Geobacterales</taxon>
        <taxon>Geobacteraceae</taxon>
        <taxon>Trichlorobacter</taxon>
    </lineage>
</organism>
<evidence type="ECO:0008006" key="5">
    <source>
        <dbReference type="Google" id="ProtNLM"/>
    </source>
</evidence>